<dbReference type="InterPro" id="IPR012340">
    <property type="entry name" value="NA-bd_OB-fold"/>
</dbReference>
<dbReference type="PANTHER" id="PTHR47165:SF4">
    <property type="entry name" value="OS03G0429900 PROTEIN"/>
    <property type="match status" value="1"/>
</dbReference>
<accession>A0A816JR54</accession>
<dbReference type="Gene3D" id="2.40.50.140">
    <property type="entry name" value="Nucleic acid-binding proteins"/>
    <property type="match status" value="2"/>
</dbReference>
<gene>
    <name evidence="1" type="ORF">DARMORV10_C04P13290.1</name>
</gene>
<name>A0A816JR54_BRANA</name>
<dbReference type="SUPFAM" id="SSF50249">
    <property type="entry name" value="Nucleic acid-binding proteins"/>
    <property type="match status" value="1"/>
</dbReference>
<evidence type="ECO:0000313" key="1">
    <source>
        <dbReference type="EMBL" id="CAF1817007.1"/>
    </source>
</evidence>
<dbReference type="EMBL" id="HG994368">
    <property type="protein sequence ID" value="CAF1817007.1"/>
    <property type="molecule type" value="Genomic_DNA"/>
</dbReference>
<reference evidence="1" key="1">
    <citation type="submission" date="2021-01" db="EMBL/GenBank/DDBJ databases">
        <authorList>
            <consortium name="Genoscope - CEA"/>
            <person name="William W."/>
        </authorList>
    </citation>
    <scope>NUCLEOTIDE SEQUENCE</scope>
</reference>
<dbReference type="PANTHER" id="PTHR47165">
    <property type="entry name" value="OS03G0429900 PROTEIN"/>
    <property type="match status" value="1"/>
</dbReference>
<proteinExistence type="predicted"/>
<organism evidence="1">
    <name type="scientific">Brassica napus</name>
    <name type="common">Rape</name>
    <dbReference type="NCBI Taxonomy" id="3708"/>
    <lineage>
        <taxon>Eukaryota</taxon>
        <taxon>Viridiplantae</taxon>
        <taxon>Streptophyta</taxon>
        <taxon>Embryophyta</taxon>
        <taxon>Tracheophyta</taxon>
        <taxon>Spermatophyta</taxon>
        <taxon>Magnoliopsida</taxon>
        <taxon>eudicotyledons</taxon>
        <taxon>Gunneridae</taxon>
        <taxon>Pentapetalae</taxon>
        <taxon>rosids</taxon>
        <taxon>malvids</taxon>
        <taxon>Brassicales</taxon>
        <taxon>Brassicaceae</taxon>
        <taxon>Brassiceae</taxon>
        <taxon>Brassica</taxon>
    </lineage>
</organism>
<dbReference type="AlphaFoldDB" id="A0A816JR54"/>
<protein>
    <submittedName>
        <fullName evidence="1">(rape) hypothetical protein</fullName>
    </submittedName>
</protein>
<dbReference type="Proteomes" id="UP001295469">
    <property type="component" value="Chromosome C04"/>
</dbReference>
<sequence length="278" mass="30892">MAKQTAILTGEASSPLLFRHVSPGPGDSTMQFRLIHHWEARKNVKGGPGILLGIEMLMIDEECCDRDWIKNLNFEKTLALFVRDWIKKLNFEKSLALFDVVGHLKLVDGHPLHECPVLCTNDDSTSRRITAAENFRLKFDASAATPTVLLVTTVNPKRLAGKLCLSSMSSSRVFLDEEVDPTKECLTWLTTNPSATSAVNPVEVVKAETLTISEIVAFIKPQPAKIAYFDCIATIDDVKLGTEWYYIACKDCHPKLNRVPTTLICPKYDNENASAVAK</sequence>